<dbReference type="GO" id="GO:0006869">
    <property type="term" value="P:lipid transport"/>
    <property type="evidence" value="ECO:0007669"/>
    <property type="project" value="InterPro"/>
</dbReference>
<comment type="similarity">
    <text evidence="1">Belongs to the plant LTP family. B11E subfamily.</text>
</comment>
<dbReference type="SUPFAM" id="SSF47699">
    <property type="entry name" value="Bifunctional inhibitor/lipid-transfer protein/seed storage 2S albumin"/>
    <property type="match status" value="1"/>
</dbReference>
<dbReference type="HOGENOM" id="CLU_158223_2_0_1"/>
<reference evidence="6" key="2">
    <citation type="submission" date="2018-08" db="UniProtKB">
        <authorList>
            <consortium name="EnsemblPlants"/>
        </authorList>
    </citation>
    <scope>IDENTIFICATION</scope>
    <source>
        <strain evidence="6">Yugu1</strain>
    </source>
</reference>
<feature type="domain" description="Bifunctional inhibitor/plant lipid transfer protein/seed storage helical" evidence="5">
    <location>
        <begin position="50"/>
        <end position="115"/>
    </location>
</feature>
<dbReference type="GO" id="GO:0008289">
    <property type="term" value="F:lipid binding"/>
    <property type="evidence" value="ECO:0007669"/>
    <property type="project" value="UniProtKB-KW"/>
</dbReference>
<dbReference type="AlphaFoldDB" id="K3ZEQ5"/>
<dbReference type="SMART" id="SM00499">
    <property type="entry name" value="AAI"/>
    <property type="match status" value="1"/>
</dbReference>
<dbReference type="InterPro" id="IPR016140">
    <property type="entry name" value="Bifunc_inhib/LTP/seed_store"/>
</dbReference>
<dbReference type="FunCoup" id="K3ZEQ5">
    <property type="interactions" value="495"/>
</dbReference>
<dbReference type="EMBL" id="AGNK02001572">
    <property type="status" value="NOT_ANNOTATED_CDS"/>
    <property type="molecule type" value="Genomic_DNA"/>
</dbReference>
<evidence type="ECO:0000259" key="5">
    <source>
        <dbReference type="SMART" id="SM00499"/>
    </source>
</evidence>
<evidence type="ECO:0000313" key="6">
    <source>
        <dbReference type="EnsemblPlants" id="KQL14470"/>
    </source>
</evidence>
<name>K3ZEQ5_SETIT</name>
<dbReference type="CDD" id="cd01959">
    <property type="entry name" value="nsLTP2"/>
    <property type="match status" value="1"/>
</dbReference>
<proteinExistence type="inferred from homology"/>
<sequence>RSHHPKFKILPDLVAHTTLAMKPAQLLFAALAVLLLCAAAAPRGAEAATCDATQLTPCAGAIIGNSPPTAACCSKMREQQPCMCTYARDPNLQRYVSSPNGKKAMAACKVPVPSC</sequence>
<evidence type="ECO:0000256" key="3">
    <source>
        <dbReference type="ARBA" id="ARBA00023121"/>
    </source>
</evidence>
<protein>
    <recommendedName>
        <fullName evidence="5">Bifunctional inhibitor/plant lipid transfer protein/seed storage helical domain-containing protein</fullName>
    </recommendedName>
</protein>
<evidence type="ECO:0000256" key="2">
    <source>
        <dbReference type="ARBA" id="ARBA00022448"/>
    </source>
</evidence>
<dbReference type="InterPro" id="IPR036312">
    <property type="entry name" value="Bifun_inhib/LTP/seed_sf"/>
</dbReference>
<dbReference type="InParanoid" id="K3ZEQ5"/>
<dbReference type="Proteomes" id="UP000004995">
    <property type="component" value="Unassembled WGS sequence"/>
</dbReference>
<keyword evidence="4" id="KW-0732">Signal</keyword>
<dbReference type="OMA" id="AACCSKM"/>
<organism evidence="6 7">
    <name type="scientific">Setaria italica</name>
    <name type="common">Foxtail millet</name>
    <name type="synonym">Panicum italicum</name>
    <dbReference type="NCBI Taxonomy" id="4555"/>
    <lineage>
        <taxon>Eukaryota</taxon>
        <taxon>Viridiplantae</taxon>
        <taxon>Streptophyta</taxon>
        <taxon>Embryophyta</taxon>
        <taxon>Tracheophyta</taxon>
        <taxon>Spermatophyta</taxon>
        <taxon>Magnoliopsida</taxon>
        <taxon>Liliopsida</taxon>
        <taxon>Poales</taxon>
        <taxon>Poaceae</taxon>
        <taxon>PACMAD clade</taxon>
        <taxon>Panicoideae</taxon>
        <taxon>Panicodae</taxon>
        <taxon>Paniceae</taxon>
        <taxon>Cenchrinae</taxon>
        <taxon>Setaria</taxon>
    </lineage>
</organism>
<accession>K3ZEQ5</accession>
<dbReference type="Gramene" id="KQL14470">
    <property type="protein sequence ID" value="KQL14470"/>
    <property type="gene ID" value="SETIT_025051mg"/>
</dbReference>
<dbReference type="InterPro" id="IPR033872">
    <property type="entry name" value="nsLTP2"/>
</dbReference>
<evidence type="ECO:0000256" key="4">
    <source>
        <dbReference type="SAM" id="SignalP"/>
    </source>
</evidence>
<keyword evidence="3" id="KW-0446">Lipid-binding</keyword>
<dbReference type="EnsemblPlants" id="KQL14470">
    <property type="protein sequence ID" value="KQL14470"/>
    <property type="gene ID" value="SETIT_025051mg"/>
</dbReference>
<evidence type="ECO:0000256" key="1">
    <source>
        <dbReference type="ARBA" id="ARBA00009707"/>
    </source>
</evidence>
<keyword evidence="7" id="KW-1185">Reference proteome</keyword>
<keyword evidence="2" id="KW-0813">Transport</keyword>
<dbReference type="eggNOG" id="ENOG502S3N0">
    <property type="taxonomic scope" value="Eukaryota"/>
</dbReference>
<feature type="signal peptide" evidence="4">
    <location>
        <begin position="1"/>
        <end position="47"/>
    </location>
</feature>
<dbReference type="STRING" id="4555.K3ZEQ5"/>
<dbReference type="Gene3D" id="1.10.110.10">
    <property type="entry name" value="Plant lipid-transfer and hydrophobic proteins"/>
    <property type="match status" value="1"/>
</dbReference>
<feature type="chain" id="PRO_5010127742" description="Bifunctional inhibitor/plant lipid transfer protein/seed storage helical domain-containing protein" evidence="4">
    <location>
        <begin position="48"/>
        <end position="115"/>
    </location>
</feature>
<reference evidence="7" key="1">
    <citation type="journal article" date="2012" name="Nat. Biotechnol.">
        <title>Reference genome sequence of the model plant Setaria.</title>
        <authorList>
            <person name="Bennetzen J.L."/>
            <person name="Schmutz J."/>
            <person name="Wang H."/>
            <person name="Percifield R."/>
            <person name="Hawkins J."/>
            <person name="Pontaroli A.C."/>
            <person name="Estep M."/>
            <person name="Feng L."/>
            <person name="Vaughn J.N."/>
            <person name="Grimwood J."/>
            <person name="Jenkins J."/>
            <person name="Barry K."/>
            <person name="Lindquist E."/>
            <person name="Hellsten U."/>
            <person name="Deshpande S."/>
            <person name="Wang X."/>
            <person name="Wu X."/>
            <person name="Mitros T."/>
            <person name="Triplett J."/>
            <person name="Yang X."/>
            <person name="Ye C.Y."/>
            <person name="Mauro-Herrera M."/>
            <person name="Wang L."/>
            <person name="Li P."/>
            <person name="Sharma M."/>
            <person name="Sharma R."/>
            <person name="Ronald P.C."/>
            <person name="Panaud O."/>
            <person name="Kellogg E.A."/>
            <person name="Brutnell T.P."/>
            <person name="Doust A.N."/>
            <person name="Tuskan G.A."/>
            <person name="Rokhsar D."/>
            <person name="Devos K.M."/>
        </authorList>
    </citation>
    <scope>NUCLEOTIDE SEQUENCE [LARGE SCALE GENOMIC DNA]</scope>
    <source>
        <strain evidence="7">cv. Yugu1</strain>
    </source>
</reference>
<dbReference type="PANTHER" id="PTHR33214:SF69">
    <property type="entry name" value="BIFUNCTIONAL INHIBITOR_LIPID-TRANSFER PROTEIN_SEED STORAGE 2S ALBUMIN SUPERFAMILY PROTEIN"/>
    <property type="match status" value="1"/>
</dbReference>
<dbReference type="PANTHER" id="PTHR33214">
    <property type="entry name" value="BIFUNCTIONAL INHIBITOR/LIPID-TRANSFER PROTEIN/SEED STORAGE 2S ALBUMIN SUPERFAMILY PROTEIN"/>
    <property type="match status" value="1"/>
</dbReference>
<evidence type="ECO:0000313" key="7">
    <source>
        <dbReference type="Proteomes" id="UP000004995"/>
    </source>
</evidence>